<gene>
    <name evidence="1" type="ORF">SSP24_24040</name>
</gene>
<comment type="caution">
    <text evidence="1">The sequence shown here is derived from an EMBL/GenBank/DDBJ whole genome shotgun (WGS) entry which is preliminary data.</text>
</comment>
<accession>A0A4Y3VGC9</accession>
<dbReference type="AlphaFoldDB" id="A0A4Y3VGC9"/>
<reference evidence="1 2" key="1">
    <citation type="submission" date="2019-06" db="EMBL/GenBank/DDBJ databases">
        <title>Whole genome shotgun sequence of Streptomyces spinoverrucosus NBRC 14228.</title>
        <authorList>
            <person name="Hosoyama A."/>
            <person name="Uohara A."/>
            <person name="Ohji S."/>
            <person name="Ichikawa N."/>
        </authorList>
    </citation>
    <scope>NUCLEOTIDE SEQUENCE [LARGE SCALE GENOMIC DNA]</scope>
    <source>
        <strain evidence="1 2">NBRC 14228</strain>
    </source>
</reference>
<evidence type="ECO:0000313" key="2">
    <source>
        <dbReference type="Proteomes" id="UP000317881"/>
    </source>
</evidence>
<keyword evidence="2" id="KW-1185">Reference proteome</keyword>
<sequence length="266" mass="29054">MCMTLTSASWAPASTAASSAPEPPSADASDGLCAIHQPNLFPRLSTLAKLFSADLWIVLDDVQFARRDYQHRARLAALDDPSRQQWLTLPTHLPHGRPTLISQARLVDPRRSRRTVQLLVRQYYGRSPYWGAVSEVLDALDESGRVADLARTSTIALLSALGWSGKVRDSSEIPTRQGRSERLADLAAATGSTHYLCGTGGLRYLDAGPFDAHGIPVLPFHTPVGNPLWRWARRSSSLWALSRFGPDALADQLAAQREAHHPGAHA</sequence>
<dbReference type="EMBL" id="BJND01000017">
    <property type="protein sequence ID" value="GEC04749.1"/>
    <property type="molecule type" value="Genomic_DNA"/>
</dbReference>
<organism evidence="1 2">
    <name type="scientific">Streptomyces spinoverrucosus</name>
    <dbReference type="NCBI Taxonomy" id="284043"/>
    <lineage>
        <taxon>Bacteria</taxon>
        <taxon>Bacillati</taxon>
        <taxon>Actinomycetota</taxon>
        <taxon>Actinomycetes</taxon>
        <taxon>Kitasatosporales</taxon>
        <taxon>Streptomycetaceae</taxon>
        <taxon>Streptomyces</taxon>
    </lineage>
</organism>
<evidence type="ECO:0000313" key="1">
    <source>
        <dbReference type="EMBL" id="GEC04749.1"/>
    </source>
</evidence>
<proteinExistence type="predicted"/>
<dbReference type="Pfam" id="PF08889">
    <property type="entry name" value="WbqC"/>
    <property type="match status" value="1"/>
</dbReference>
<evidence type="ECO:0008006" key="3">
    <source>
        <dbReference type="Google" id="ProtNLM"/>
    </source>
</evidence>
<protein>
    <recommendedName>
        <fullName evidence="3">WbqC-like protein</fullName>
    </recommendedName>
</protein>
<name>A0A4Y3VGC9_9ACTN</name>
<dbReference type="InterPro" id="IPR014985">
    <property type="entry name" value="WbqC"/>
</dbReference>
<dbReference type="Proteomes" id="UP000317881">
    <property type="component" value="Unassembled WGS sequence"/>
</dbReference>